<sequence>MSDERAANGRAAHPRPTPAWRGHEKGSPAYRRLLVALFFAGIATFAQLYSPQAALPEIATDLRVGAASAALVVSASTIGLAVGVIPWSVVADRIGRLRSMSIAVIAASALGLLVPFAPTFEVLLAGRFLEGVMVGGVPSIAIAYLSEEVIAGHAARAAGTYVAGTTIGGLLGRLVAGPVAELTTWRIGVFTVAVLCTVAAVVFIRLAPQPQGFVPRRDRMPGTDLPLAKRLAVNLRSPRQLVLYAQAFLLMGGFVALYNYLGFRLAASPFWLPPALVSLVFIAYLAGTWSSAQAGALASRIGRRPVLLCSIALMIAGVALTLSSLLVLVLTGLVVATAGFFGAHSTASGWTAAEATVGRAQASSLYNLFYYAGSSLFGWLGGLFFDAAGWSATASLIGVLALVAAALAAAGLRGADPGLRGADPGLRSADPGLRSADPGRGAHATPPAGPTADRS</sequence>
<feature type="transmembrane region" description="Helical" evidence="9">
    <location>
        <begin position="267"/>
        <end position="286"/>
    </location>
</feature>
<dbReference type="PROSITE" id="PS50850">
    <property type="entry name" value="MFS"/>
    <property type="match status" value="1"/>
</dbReference>
<feature type="region of interest" description="Disordered" evidence="8">
    <location>
        <begin position="1"/>
        <end position="24"/>
    </location>
</feature>
<dbReference type="EMBL" id="NBWZ01000001">
    <property type="protein sequence ID" value="RFA11349.1"/>
    <property type="molecule type" value="Genomic_DNA"/>
</dbReference>
<keyword evidence="5 9" id="KW-0812">Transmembrane</keyword>
<feature type="transmembrane region" description="Helical" evidence="9">
    <location>
        <begin position="241"/>
        <end position="261"/>
    </location>
</feature>
<comment type="caution">
    <text evidence="11">The sequence shown here is derived from an EMBL/GenBank/DDBJ whole genome shotgun (WGS) entry which is preliminary data.</text>
</comment>
<comment type="similarity">
    <text evidence="2">Belongs to the major facilitator superfamily.</text>
</comment>
<feature type="transmembrane region" description="Helical" evidence="9">
    <location>
        <begin position="187"/>
        <end position="207"/>
    </location>
</feature>
<proteinExistence type="inferred from homology"/>
<dbReference type="InterPro" id="IPR011701">
    <property type="entry name" value="MFS"/>
</dbReference>
<dbReference type="Pfam" id="PF07690">
    <property type="entry name" value="MFS_1"/>
    <property type="match status" value="1"/>
</dbReference>
<accession>A0A3E0VP11</accession>
<evidence type="ECO:0000256" key="2">
    <source>
        <dbReference type="ARBA" id="ARBA00008335"/>
    </source>
</evidence>
<keyword evidence="4" id="KW-1003">Cell membrane</keyword>
<evidence type="ECO:0000256" key="4">
    <source>
        <dbReference type="ARBA" id="ARBA00022475"/>
    </source>
</evidence>
<feature type="transmembrane region" description="Helical" evidence="9">
    <location>
        <begin position="29"/>
        <end position="49"/>
    </location>
</feature>
<dbReference type="SUPFAM" id="SSF103473">
    <property type="entry name" value="MFS general substrate transporter"/>
    <property type="match status" value="1"/>
</dbReference>
<evidence type="ECO:0000313" key="12">
    <source>
        <dbReference type="Proteomes" id="UP000256486"/>
    </source>
</evidence>
<dbReference type="CDD" id="cd17324">
    <property type="entry name" value="MFS_NepI_like"/>
    <property type="match status" value="1"/>
</dbReference>
<feature type="domain" description="Major facilitator superfamily (MFS) profile" evidence="10">
    <location>
        <begin position="29"/>
        <end position="416"/>
    </location>
</feature>
<evidence type="ECO:0000313" key="11">
    <source>
        <dbReference type="EMBL" id="RFA11349.1"/>
    </source>
</evidence>
<dbReference type="OrthoDB" id="63984at2"/>
<evidence type="ECO:0000256" key="7">
    <source>
        <dbReference type="ARBA" id="ARBA00023136"/>
    </source>
</evidence>
<feature type="transmembrane region" description="Helical" evidence="9">
    <location>
        <begin position="333"/>
        <end position="353"/>
    </location>
</feature>
<feature type="transmembrane region" description="Helical" evidence="9">
    <location>
        <begin position="69"/>
        <end position="90"/>
    </location>
</feature>
<dbReference type="GO" id="GO:0022857">
    <property type="term" value="F:transmembrane transporter activity"/>
    <property type="evidence" value="ECO:0007669"/>
    <property type="project" value="InterPro"/>
</dbReference>
<protein>
    <submittedName>
        <fullName evidence="11">MFS transporter</fullName>
    </submittedName>
</protein>
<feature type="compositionally biased region" description="Low complexity" evidence="8">
    <location>
        <begin position="438"/>
        <end position="455"/>
    </location>
</feature>
<dbReference type="Gene3D" id="1.20.1250.20">
    <property type="entry name" value="MFS general substrate transporter like domains"/>
    <property type="match status" value="1"/>
</dbReference>
<evidence type="ECO:0000256" key="6">
    <source>
        <dbReference type="ARBA" id="ARBA00022989"/>
    </source>
</evidence>
<dbReference type="InterPro" id="IPR036259">
    <property type="entry name" value="MFS_trans_sf"/>
</dbReference>
<reference evidence="11 12" key="1">
    <citation type="submission" date="2017-04" db="EMBL/GenBank/DDBJ databases">
        <title>Comparative genome analysis of Subtercola boreus.</title>
        <authorList>
            <person name="Cho Y.-J."/>
            <person name="Cho A."/>
            <person name="Kim O.-S."/>
            <person name="Lee J.-I."/>
        </authorList>
    </citation>
    <scope>NUCLEOTIDE SEQUENCE [LARGE SCALE GENOMIC DNA]</scope>
    <source>
        <strain evidence="11 12">K300</strain>
    </source>
</reference>
<dbReference type="Proteomes" id="UP000256486">
    <property type="component" value="Unassembled WGS sequence"/>
</dbReference>
<evidence type="ECO:0000256" key="1">
    <source>
        <dbReference type="ARBA" id="ARBA00004651"/>
    </source>
</evidence>
<evidence type="ECO:0000256" key="9">
    <source>
        <dbReference type="SAM" id="Phobius"/>
    </source>
</evidence>
<feature type="region of interest" description="Disordered" evidence="8">
    <location>
        <begin position="421"/>
        <end position="455"/>
    </location>
</feature>
<dbReference type="AlphaFoldDB" id="A0A3E0VP11"/>
<comment type="subcellular location">
    <subcellularLocation>
        <location evidence="1">Cell membrane</location>
        <topology evidence="1">Multi-pass membrane protein</topology>
    </subcellularLocation>
</comment>
<dbReference type="InterPro" id="IPR020846">
    <property type="entry name" value="MFS_dom"/>
</dbReference>
<gene>
    <name evidence="11" type="ORF">B7R54_16540</name>
</gene>
<feature type="transmembrane region" description="Helical" evidence="9">
    <location>
        <begin position="157"/>
        <end position="175"/>
    </location>
</feature>
<keyword evidence="12" id="KW-1185">Reference proteome</keyword>
<keyword evidence="3" id="KW-0813">Transport</keyword>
<dbReference type="PANTHER" id="PTHR43271:SF1">
    <property type="entry name" value="INNER MEMBRANE TRANSPORT PROTEIN YNFM"/>
    <property type="match status" value="1"/>
</dbReference>
<keyword evidence="7 9" id="KW-0472">Membrane</keyword>
<feature type="transmembrane region" description="Helical" evidence="9">
    <location>
        <begin position="365"/>
        <end position="385"/>
    </location>
</feature>
<feature type="transmembrane region" description="Helical" evidence="9">
    <location>
        <begin position="391"/>
        <end position="412"/>
    </location>
</feature>
<evidence type="ECO:0000256" key="8">
    <source>
        <dbReference type="SAM" id="MobiDB-lite"/>
    </source>
</evidence>
<feature type="transmembrane region" description="Helical" evidence="9">
    <location>
        <begin position="124"/>
        <end position="145"/>
    </location>
</feature>
<dbReference type="GO" id="GO:0005886">
    <property type="term" value="C:plasma membrane"/>
    <property type="evidence" value="ECO:0007669"/>
    <property type="project" value="UniProtKB-SubCell"/>
</dbReference>
<feature type="transmembrane region" description="Helical" evidence="9">
    <location>
        <begin position="306"/>
        <end position="327"/>
    </location>
</feature>
<evidence type="ECO:0000256" key="5">
    <source>
        <dbReference type="ARBA" id="ARBA00022692"/>
    </source>
</evidence>
<evidence type="ECO:0000256" key="3">
    <source>
        <dbReference type="ARBA" id="ARBA00022448"/>
    </source>
</evidence>
<feature type="transmembrane region" description="Helical" evidence="9">
    <location>
        <begin position="102"/>
        <end position="118"/>
    </location>
</feature>
<keyword evidence="6 9" id="KW-1133">Transmembrane helix</keyword>
<evidence type="ECO:0000259" key="10">
    <source>
        <dbReference type="PROSITE" id="PS50850"/>
    </source>
</evidence>
<organism evidence="11 12">
    <name type="scientific">Subtercola boreus</name>
    <dbReference type="NCBI Taxonomy" id="120213"/>
    <lineage>
        <taxon>Bacteria</taxon>
        <taxon>Bacillati</taxon>
        <taxon>Actinomycetota</taxon>
        <taxon>Actinomycetes</taxon>
        <taxon>Micrococcales</taxon>
        <taxon>Microbacteriaceae</taxon>
        <taxon>Subtercola</taxon>
    </lineage>
</organism>
<name>A0A3E0VP11_9MICO</name>
<dbReference type="PANTHER" id="PTHR43271">
    <property type="entry name" value="BLL2771 PROTEIN"/>
    <property type="match status" value="1"/>
</dbReference>